<dbReference type="Proteomes" id="UP000230564">
    <property type="component" value="Unassembled WGS sequence"/>
</dbReference>
<gene>
    <name evidence="1" type="ORF">COV55_01550</name>
</gene>
<dbReference type="EMBL" id="PCWQ01000007">
    <property type="protein sequence ID" value="PIR07095.1"/>
    <property type="molecule type" value="Genomic_DNA"/>
</dbReference>
<proteinExistence type="predicted"/>
<evidence type="ECO:0000313" key="1">
    <source>
        <dbReference type="EMBL" id="PIR07095.1"/>
    </source>
</evidence>
<sequence>MSFIVPNDNLNEHHCPLAVIKCIDFRFRKSDQEFIEEALGYDKFDLFAWPGSGKEILNDNGFKTSFIEKVVSVSKNLHGVEKLLLLWHWDCGGYGGSKNFSSAEEEEETYKKDLLRAKEILAKELPDDLEIIMAYSRAHPQGLEYIIVE</sequence>
<evidence type="ECO:0000313" key="2">
    <source>
        <dbReference type="Proteomes" id="UP000230564"/>
    </source>
</evidence>
<organism evidence="1 2">
    <name type="scientific">Candidatus Komeilibacteria bacterium CG11_big_fil_rev_8_21_14_0_20_36_20</name>
    <dbReference type="NCBI Taxonomy" id="1974477"/>
    <lineage>
        <taxon>Bacteria</taxon>
        <taxon>Candidatus Komeiliibacteriota</taxon>
    </lineage>
</organism>
<accession>A0A2H0NG11</accession>
<dbReference type="InterPro" id="IPR046871">
    <property type="entry name" value="Pro_CA_2"/>
</dbReference>
<evidence type="ECO:0008006" key="3">
    <source>
        <dbReference type="Google" id="ProtNLM"/>
    </source>
</evidence>
<name>A0A2H0NG11_9BACT</name>
<comment type="caution">
    <text evidence="1">The sequence shown here is derived from an EMBL/GenBank/DDBJ whole genome shotgun (WGS) entry which is preliminary data.</text>
</comment>
<reference evidence="1 2" key="1">
    <citation type="submission" date="2017-09" db="EMBL/GenBank/DDBJ databases">
        <title>Depth-based differentiation of microbial function through sediment-hosted aquifers and enrichment of novel symbionts in the deep terrestrial subsurface.</title>
        <authorList>
            <person name="Probst A.J."/>
            <person name="Ladd B."/>
            <person name="Jarett J.K."/>
            <person name="Geller-Mcgrath D.E."/>
            <person name="Sieber C.M."/>
            <person name="Emerson J.B."/>
            <person name="Anantharaman K."/>
            <person name="Thomas B.C."/>
            <person name="Malmstrom R."/>
            <person name="Stieglmeier M."/>
            <person name="Klingl A."/>
            <person name="Woyke T."/>
            <person name="Ryan C.M."/>
            <person name="Banfield J.F."/>
        </authorList>
    </citation>
    <scope>NUCLEOTIDE SEQUENCE [LARGE SCALE GENOMIC DNA]</scope>
    <source>
        <strain evidence="1">CG11_big_fil_rev_8_21_14_0_20_36_20</strain>
    </source>
</reference>
<dbReference type="Pfam" id="PF20393">
    <property type="entry name" value="Pro_CA_2"/>
    <property type="match status" value="1"/>
</dbReference>
<dbReference type="AlphaFoldDB" id="A0A2H0NG11"/>
<protein>
    <recommendedName>
        <fullName evidence="3">Carbonic anhydrase</fullName>
    </recommendedName>
</protein>